<feature type="compositionally biased region" description="Low complexity" evidence="2">
    <location>
        <begin position="120"/>
        <end position="134"/>
    </location>
</feature>
<evidence type="ECO:0000259" key="4">
    <source>
        <dbReference type="Pfam" id="PF10342"/>
    </source>
</evidence>
<sequence>MLGRIILACATFVVATVAQSRIAFTVLPTNIVAGQPVTIQWGGGDNSPVTLILQQGSVNNLQTVELITGSATGTSYTWTPETSLPNADNYALKIVQGDQPPNYTGMIALTGGSTSGPTNAISALASSTGSSSASVPTNPASGGVVGGGSNSSNATTTMAMGTGVVGSGASGSAATGTAMSRNTTMSMATLSSSASMASKVSASSASAASATATSSSGSGLGSGSSTSSGTSPSSSSKSGAVSVAASNFALLCAAVVGVAYLG</sequence>
<evidence type="ECO:0000256" key="2">
    <source>
        <dbReference type="SAM" id="MobiDB-lite"/>
    </source>
</evidence>
<name>A0ABR3ZTM3_9LECA</name>
<evidence type="ECO:0000256" key="3">
    <source>
        <dbReference type="SAM" id="SignalP"/>
    </source>
</evidence>
<dbReference type="Proteomes" id="UP001590950">
    <property type="component" value="Unassembled WGS sequence"/>
</dbReference>
<keyword evidence="6" id="KW-1185">Reference proteome</keyword>
<dbReference type="InterPro" id="IPR018466">
    <property type="entry name" value="Kre9/Knh1-like_N"/>
</dbReference>
<organism evidence="5 6">
    <name type="scientific">Stereocaulon virgatum</name>
    <dbReference type="NCBI Taxonomy" id="373712"/>
    <lineage>
        <taxon>Eukaryota</taxon>
        <taxon>Fungi</taxon>
        <taxon>Dikarya</taxon>
        <taxon>Ascomycota</taxon>
        <taxon>Pezizomycotina</taxon>
        <taxon>Lecanoromycetes</taxon>
        <taxon>OSLEUM clade</taxon>
        <taxon>Lecanoromycetidae</taxon>
        <taxon>Lecanorales</taxon>
        <taxon>Lecanorineae</taxon>
        <taxon>Stereocaulaceae</taxon>
        <taxon>Stereocaulon</taxon>
    </lineage>
</organism>
<feature type="region of interest" description="Disordered" evidence="2">
    <location>
        <begin position="211"/>
        <end position="236"/>
    </location>
</feature>
<proteinExistence type="predicted"/>
<evidence type="ECO:0000313" key="5">
    <source>
        <dbReference type="EMBL" id="KAL2036862.1"/>
    </source>
</evidence>
<dbReference type="PANTHER" id="PTHR40633:SF6">
    <property type="entry name" value="MATRIX PROTEIN, PUTATIVE (AFU_ORTHOLOGUE AFUA_8G05410)-RELATED"/>
    <property type="match status" value="1"/>
</dbReference>
<feature type="chain" id="PRO_5046499556" description="Yeast cell wall synthesis Kre9/Knh1-like N-terminal domain-containing protein" evidence="3">
    <location>
        <begin position="19"/>
        <end position="262"/>
    </location>
</feature>
<gene>
    <name evidence="5" type="ORF">N7G274_010405</name>
</gene>
<evidence type="ECO:0000256" key="1">
    <source>
        <dbReference type="ARBA" id="ARBA00022729"/>
    </source>
</evidence>
<protein>
    <recommendedName>
        <fullName evidence="4">Yeast cell wall synthesis Kre9/Knh1-like N-terminal domain-containing protein</fullName>
    </recommendedName>
</protein>
<keyword evidence="1 3" id="KW-0732">Signal</keyword>
<accession>A0ABR3ZTM3</accession>
<comment type="caution">
    <text evidence="5">The sequence shown here is derived from an EMBL/GenBank/DDBJ whole genome shotgun (WGS) entry which is preliminary data.</text>
</comment>
<reference evidence="5 6" key="1">
    <citation type="submission" date="2024-09" db="EMBL/GenBank/DDBJ databases">
        <title>Rethinking Asexuality: The Enigmatic Case of Functional Sexual Genes in Lepraria (Stereocaulaceae).</title>
        <authorList>
            <person name="Doellman M."/>
            <person name="Sun Y."/>
            <person name="Barcenas-Pena A."/>
            <person name="Lumbsch H.T."/>
            <person name="Grewe F."/>
        </authorList>
    </citation>
    <scope>NUCLEOTIDE SEQUENCE [LARGE SCALE GENOMIC DNA]</scope>
    <source>
        <strain evidence="5 6">Mercado 3170</strain>
    </source>
</reference>
<dbReference type="PANTHER" id="PTHR40633">
    <property type="entry name" value="MATRIX PROTEIN, PUTATIVE (AFU_ORTHOLOGUE AFUA_8G05410)-RELATED"/>
    <property type="match status" value="1"/>
</dbReference>
<dbReference type="InterPro" id="IPR052982">
    <property type="entry name" value="SRP1/TIP1-like"/>
</dbReference>
<dbReference type="Pfam" id="PF10342">
    <property type="entry name" value="Kre9_KNH"/>
    <property type="match status" value="1"/>
</dbReference>
<feature type="domain" description="Yeast cell wall synthesis Kre9/Knh1-like N-terminal" evidence="4">
    <location>
        <begin position="30"/>
        <end position="103"/>
    </location>
</feature>
<feature type="region of interest" description="Disordered" evidence="2">
    <location>
        <begin position="120"/>
        <end position="149"/>
    </location>
</feature>
<feature type="signal peptide" evidence="3">
    <location>
        <begin position="1"/>
        <end position="18"/>
    </location>
</feature>
<evidence type="ECO:0000313" key="6">
    <source>
        <dbReference type="Proteomes" id="UP001590950"/>
    </source>
</evidence>
<dbReference type="EMBL" id="JBEFKJ010000048">
    <property type="protein sequence ID" value="KAL2036862.1"/>
    <property type="molecule type" value="Genomic_DNA"/>
</dbReference>